<dbReference type="Gene3D" id="3.60.21.10">
    <property type="match status" value="1"/>
</dbReference>
<protein>
    <submittedName>
        <fullName evidence="2">Putative phosphoesterase</fullName>
    </submittedName>
</protein>
<dbReference type="NCBIfam" id="TIGR04123">
    <property type="entry name" value="P_estr_lig_assc"/>
    <property type="match status" value="1"/>
</dbReference>
<dbReference type="InterPro" id="IPR029052">
    <property type="entry name" value="Metallo-depent_PP-like"/>
</dbReference>
<dbReference type="PANTHER" id="PTHR39323">
    <property type="entry name" value="BLR1149 PROTEIN"/>
    <property type="match status" value="1"/>
</dbReference>
<dbReference type="Pfam" id="PF00149">
    <property type="entry name" value="Metallophos"/>
    <property type="match status" value="1"/>
</dbReference>
<dbReference type="Proteomes" id="UP000294535">
    <property type="component" value="Unassembled WGS sequence"/>
</dbReference>
<dbReference type="InterPro" id="IPR026336">
    <property type="entry name" value="PdeM-like"/>
</dbReference>
<name>A0A4R6TA65_9BACT</name>
<reference evidence="2 3" key="1">
    <citation type="submission" date="2019-03" db="EMBL/GenBank/DDBJ databases">
        <title>Genomic Encyclopedia of Type Strains, Phase III (KMG-III): the genomes of soil and plant-associated and newly described type strains.</title>
        <authorList>
            <person name="Whitman W."/>
        </authorList>
    </citation>
    <scope>NUCLEOTIDE SEQUENCE [LARGE SCALE GENOMIC DNA]</scope>
    <source>
        <strain evidence="2 3">CECT 8446</strain>
    </source>
</reference>
<dbReference type="SUPFAM" id="SSF56300">
    <property type="entry name" value="Metallo-dependent phosphatases"/>
    <property type="match status" value="1"/>
</dbReference>
<dbReference type="OrthoDB" id="9795838at2"/>
<dbReference type="AlphaFoldDB" id="A0A4R6TA65"/>
<feature type="domain" description="Calcineurin-like phosphoesterase" evidence="1">
    <location>
        <begin position="34"/>
        <end position="133"/>
    </location>
</feature>
<dbReference type="PANTHER" id="PTHR39323:SF1">
    <property type="entry name" value="BLR1149 PROTEIN"/>
    <property type="match status" value="1"/>
</dbReference>
<dbReference type="EMBL" id="SNYF01000005">
    <property type="protein sequence ID" value="TDQ19093.1"/>
    <property type="molecule type" value="Genomic_DNA"/>
</dbReference>
<sequence length="229" mass="26165">MEIKEAGKIRVGCTHNEFFLEMLWEKALWIKELKTLLIADLHFGKAAHFRKSGIPIPEPVHDWDLKRLETLHSTYRPVHTYFLGDLFHSDWNEQWEILNSFLEKFIGTQFHLIKGNHDILAPSAYRQSILQIHEKPLKLGKMILSHEPMEKVEDEFLNICGHIHPGVFLKGKARQGVRLPCFHLAESVLTLPSFGNFTGSVSLQPKATDKIWVISGEKVIPLLSGTSIG</sequence>
<evidence type="ECO:0000313" key="3">
    <source>
        <dbReference type="Proteomes" id="UP000294535"/>
    </source>
</evidence>
<evidence type="ECO:0000259" key="1">
    <source>
        <dbReference type="Pfam" id="PF00149"/>
    </source>
</evidence>
<dbReference type="RefSeq" id="WP_133553091.1">
    <property type="nucleotide sequence ID" value="NZ_SNYF01000005.1"/>
</dbReference>
<dbReference type="InterPro" id="IPR004843">
    <property type="entry name" value="Calcineurin-like_PHP"/>
</dbReference>
<proteinExistence type="predicted"/>
<accession>A0A4R6TA65</accession>
<keyword evidence="3" id="KW-1185">Reference proteome</keyword>
<dbReference type="GO" id="GO:0016787">
    <property type="term" value="F:hydrolase activity"/>
    <property type="evidence" value="ECO:0007669"/>
    <property type="project" value="InterPro"/>
</dbReference>
<organism evidence="2 3">
    <name type="scientific">Algoriphagus boseongensis</name>
    <dbReference type="NCBI Taxonomy" id="1442587"/>
    <lineage>
        <taxon>Bacteria</taxon>
        <taxon>Pseudomonadati</taxon>
        <taxon>Bacteroidota</taxon>
        <taxon>Cytophagia</taxon>
        <taxon>Cytophagales</taxon>
        <taxon>Cyclobacteriaceae</taxon>
        <taxon>Algoriphagus</taxon>
    </lineage>
</organism>
<comment type="caution">
    <text evidence="2">The sequence shown here is derived from an EMBL/GenBank/DDBJ whole genome shotgun (WGS) entry which is preliminary data.</text>
</comment>
<evidence type="ECO:0000313" key="2">
    <source>
        <dbReference type="EMBL" id="TDQ19093.1"/>
    </source>
</evidence>
<gene>
    <name evidence="2" type="ORF">DFQ04_0910</name>
</gene>